<feature type="domain" description="AMP-dependent synthetase/ligase" evidence="4">
    <location>
        <begin position="14"/>
        <end position="428"/>
    </location>
</feature>
<dbReference type="EMBL" id="JAQZSM010000017">
    <property type="protein sequence ID" value="MDD7972592.1"/>
    <property type="molecule type" value="Genomic_DNA"/>
</dbReference>
<evidence type="ECO:0000256" key="2">
    <source>
        <dbReference type="ARBA" id="ARBA00022832"/>
    </source>
</evidence>
<keyword evidence="2" id="KW-0276">Fatty acid metabolism</keyword>
<keyword evidence="1 5" id="KW-0436">Ligase</keyword>
<dbReference type="PROSITE" id="PS00455">
    <property type="entry name" value="AMP_BINDING"/>
    <property type="match status" value="1"/>
</dbReference>
<dbReference type="Pfam" id="PF00501">
    <property type="entry name" value="AMP-binding"/>
    <property type="match status" value="1"/>
</dbReference>
<dbReference type="InterPro" id="IPR042099">
    <property type="entry name" value="ANL_N_sf"/>
</dbReference>
<dbReference type="InterPro" id="IPR020845">
    <property type="entry name" value="AMP-binding_CS"/>
</dbReference>
<keyword evidence="3" id="KW-0443">Lipid metabolism</keyword>
<dbReference type="GO" id="GO:0016874">
    <property type="term" value="F:ligase activity"/>
    <property type="evidence" value="ECO:0007669"/>
    <property type="project" value="UniProtKB-KW"/>
</dbReference>
<reference evidence="5" key="1">
    <citation type="submission" date="2023-02" db="EMBL/GenBank/DDBJ databases">
        <title>Description of Roseinatronobacter alkalisoli sp. nov., an alkaliphilic bacerium isolated from soda soil.</title>
        <authorList>
            <person name="Wei W."/>
        </authorList>
    </citation>
    <scope>NUCLEOTIDE SEQUENCE</scope>
    <source>
        <strain evidence="5">HJB301</strain>
    </source>
</reference>
<dbReference type="InterPro" id="IPR000873">
    <property type="entry name" value="AMP-dep_synth/lig_dom"/>
</dbReference>
<evidence type="ECO:0000256" key="1">
    <source>
        <dbReference type="ARBA" id="ARBA00022598"/>
    </source>
</evidence>
<evidence type="ECO:0000259" key="4">
    <source>
        <dbReference type="Pfam" id="PF00501"/>
    </source>
</evidence>
<organism evidence="5 6">
    <name type="scientific">Roseinatronobacter alkalisoli</name>
    <dbReference type="NCBI Taxonomy" id="3028235"/>
    <lineage>
        <taxon>Bacteria</taxon>
        <taxon>Pseudomonadati</taxon>
        <taxon>Pseudomonadota</taxon>
        <taxon>Alphaproteobacteria</taxon>
        <taxon>Rhodobacterales</taxon>
        <taxon>Paracoccaceae</taxon>
        <taxon>Roseinatronobacter</taxon>
    </lineage>
</organism>
<dbReference type="SUPFAM" id="SSF56801">
    <property type="entry name" value="Acetyl-CoA synthetase-like"/>
    <property type="match status" value="1"/>
</dbReference>
<gene>
    <name evidence="5" type="ORF">PUT78_15950</name>
</gene>
<evidence type="ECO:0000313" key="5">
    <source>
        <dbReference type="EMBL" id="MDD7972592.1"/>
    </source>
</evidence>
<proteinExistence type="predicted"/>
<sequence>MTAFRTLCGLVADHAHAAPAGVAMRQKRHGIWQELSWAAMAEIADALAAGLIDIGMAPGAHVGILSENRREWVLAQFGIMAAGGVTVGMYPTSPAAEIRHLVTASDSSILFIEDQEQLDKIKELQGELPVLRQVIILDPKGVRGETLLNLTSFDALVERGRAVLARHGAEIAARKGGISPDDTAMMVFTSGSTGLPKAAEITHGNLWVAVEIAQDMFCDFPAGTNILSYLPLCHIAEQNITVVNAVSGRRVMNFGESLRTVTLDLRDIAPQIFFGVPRIWEKMQSAVLVQAQTTGRLRRMLTLAALQGAARRGAVPRHEWARGARGAHWICDMLVYRHIRAYLGLSRCRFAISAAAPITPELLAFMRGIGVDIREAWGMSETTGAATLQPPFGACLGRVGPPLRGVELKIAPDGELLVRGGIVFKGYYRNPDATADTLRDGWLHTGDVAQMESDGSISIIDRKKDIMINAAGKNLSPSLIENTLKASPYIKEVIVIADQRPYVTALVQIDYETVRLWAEGQQLSYTTFRSLAEDARVRALIDAEVARLNAGLARVEQVKKTHLLVKELDHDDGEVTATMKVRRASIAKAYAREIDAMYGDGGPG</sequence>
<dbReference type="PANTHER" id="PTHR43272">
    <property type="entry name" value="LONG-CHAIN-FATTY-ACID--COA LIGASE"/>
    <property type="match status" value="1"/>
</dbReference>
<accession>A0ABT5TBV0</accession>
<keyword evidence="6" id="KW-1185">Reference proteome</keyword>
<evidence type="ECO:0000256" key="3">
    <source>
        <dbReference type="ARBA" id="ARBA00023098"/>
    </source>
</evidence>
<dbReference type="RefSeq" id="WP_274353267.1">
    <property type="nucleotide sequence ID" value="NZ_JAQZSM010000017.1"/>
</dbReference>
<dbReference type="Proteomes" id="UP001431784">
    <property type="component" value="Unassembled WGS sequence"/>
</dbReference>
<name>A0ABT5TBV0_9RHOB</name>
<evidence type="ECO:0000313" key="6">
    <source>
        <dbReference type="Proteomes" id="UP001431784"/>
    </source>
</evidence>
<dbReference type="PANTHER" id="PTHR43272:SF32">
    <property type="entry name" value="AMP-DEPENDENT SYNTHETASE_LIGASE DOMAIN-CONTAINING PROTEIN"/>
    <property type="match status" value="1"/>
</dbReference>
<dbReference type="Gene3D" id="3.40.50.12780">
    <property type="entry name" value="N-terminal domain of ligase-like"/>
    <property type="match status" value="2"/>
</dbReference>
<dbReference type="Pfam" id="PF23562">
    <property type="entry name" value="AMP-binding_C_3"/>
    <property type="match status" value="1"/>
</dbReference>
<comment type="caution">
    <text evidence="5">The sequence shown here is derived from an EMBL/GenBank/DDBJ whole genome shotgun (WGS) entry which is preliminary data.</text>
</comment>
<protein>
    <submittedName>
        <fullName evidence="5">Long-chain fatty acid--CoA ligase</fullName>
    </submittedName>
</protein>